<comment type="caution">
    <text evidence="4">The sequence shown here is derived from an EMBL/GenBank/DDBJ whole genome shotgun (WGS) entry which is preliminary data.</text>
</comment>
<accession>A0ABU6Y2R7</accession>
<gene>
    <name evidence="4" type="ORF">PIB30_012017</name>
</gene>
<evidence type="ECO:0000313" key="5">
    <source>
        <dbReference type="Proteomes" id="UP001341840"/>
    </source>
</evidence>
<feature type="compositionally biased region" description="Gly residues" evidence="2">
    <location>
        <begin position="320"/>
        <end position="329"/>
    </location>
</feature>
<keyword evidence="5" id="KW-1185">Reference proteome</keyword>
<feature type="compositionally biased region" description="Basic and acidic residues" evidence="2">
    <location>
        <begin position="82"/>
        <end position="96"/>
    </location>
</feature>
<dbReference type="InterPro" id="IPR045320">
    <property type="entry name" value="JAGGED/SL1-like"/>
</dbReference>
<dbReference type="EMBL" id="JASCZI010241685">
    <property type="protein sequence ID" value="MED6204782.1"/>
    <property type="molecule type" value="Genomic_DNA"/>
</dbReference>
<feature type="compositionally biased region" description="Polar residues" evidence="2">
    <location>
        <begin position="72"/>
        <end position="81"/>
    </location>
</feature>
<dbReference type="Gene3D" id="3.30.160.60">
    <property type="entry name" value="Classic Zinc Finger"/>
    <property type="match status" value="1"/>
</dbReference>
<protein>
    <recommendedName>
        <fullName evidence="3">C2H2-type domain-containing protein</fullName>
    </recommendedName>
</protein>
<keyword evidence="1" id="KW-0479">Metal-binding</keyword>
<evidence type="ECO:0000256" key="2">
    <source>
        <dbReference type="SAM" id="MobiDB-lite"/>
    </source>
</evidence>
<reference evidence="4 5" key="1">
    <citation type="journal article" date="2023" name="Plants (Basel)">
        <title>Bridging the Gap: Combining Genomics and Transcriptomics Approaches to Understand Stylosanthes scabra, an Orphan Legume from the Brazilian Caatinga.</title>
        <authorList>
            <person name="Ferreira-Neto J.R.C."/>
            <person name="da Silva M.D."/>
            <person name="Binneck E."/>
            <person name="de Melo N.F."/>
            <person name="da Silva R.H."/>
            <person name="de Melo A.L.T.M."/>
            <person name="Pandolfi V."/>
            <person name="Bustamante F.O."/>
            <person name="Brasileiro-Vidal A.C."/>
            <person name="Benko-Iseppon A.M."/>
        </authorList>
    </citation>
    <scope>NUCLEOTIDE SEQUENCE [LARGE SCALE GENOMIC DNA]</scope>
    <source>
        <tissue evidence="4">Leaves</tissue>
    </source>
</reference>
<proteinExistence type="predicted"/>
<evidence type="ECO:0000259" key="3">
    <source>
        <dbReference type="PROSITE" id="PS50157"/>
    </source>
</evidence>
<feature type="region of interest" description="Disordered" evidence="2">
    <location>
        <begin position="303"/>
        <end position="364"/>
    </location>
</feature>
<keyword evidence="1" id="KW-0863">Zinc-finger</keyword>
<dbReference type="PANTHER" id="PTHR45730">
    <property type="entry name" value="ZINC FINGER PROTEIN JAGGED"/>
    <property type="match status" value="1"/>
</dbReference>
<dbReference type="SUPFAM" id="SSF57667">
    <property type="entry name" value="beta-beta-alpha zinc fingers"/>
    <property type="match status" value="1"/>
</dbReference>
<name>A0ABU6Y2R7_9FABA</name>
<dbReference type="PROSITE" id="PS50157">
    <property type="entry name" value="ZINC_FINGER_C2H2_2"/>
    <property type="match status" value="1"/>
</dbReference>
<keyword evidence="1" id="KW-0862">Zinc</keyword>
<feature type="domain" description="C2H2-type" evidence="3">
    <location>
        <begin position="113"/>
        <end position="140"/>
    </location>
</feature>
<organism evidence="4 5">
    <name type="scientific">Stylosanthes scabra</name>
    <dbReference type="NCBI Taxonomy" id="79078"/>
    <lineage>
        <taxon>Eukaryota</taxon>
        <taxon>Viridiplantae</taxon>
        <taxon>Streptophyta</taxon>
        <taxon>Embryophyta</taxon>
        <taxon>Tracheophyta</taxon>
        <taxon>Spermatophyta</taxon>
        <taxon>Magnoliopsida</taxon>
        <taxon>eudicotyledons</taxon>
        <taxon>Gunneridae</taxon>
        <taxon>Pentapetalae</taxon>
        <taxon>rosids</taxon>
        <taxon>fabids</taxon>
        <taxon>Fabales</taxon>
        <taxon>Fabaceae</taxon>
        <taxon>Papilionoideae</taxon>
        <taxon>50 kb inversion clade</taxon>
        <taxon>dalbergioids sensu lato</taxon>
        <taxon>Dalbergieae</taxon>
        <taxon>Pterocarpus clade</taxon>
        <taxon>Stylosanthes</taxon>
    </lineage>
</organism>
<dbReference type="InterPro" id="IPR036236">
    <property type="entry name" value="Znf_C2H2_sf"/>
</dbReference>
<sequence>MAERLFLVSSEEERKLKRKIEDSPTMDGLEPQSEPESDNSTLTLTLAIKTTEDESESKANSTSKPSKDPEGSGSNTLQNPLDSDKKEAEHHVHNNNDDNVGENDDNNEDHPPFNCGYCKRRFSTSQALGGHQNAHRSERSPLNNKRKKTNQPEDTDQTNLYTSRGGLGSLLSSKYSSPYSTVPSLRFQGLLSSSSSSLSLSSSTLTPHQFRRGGVMMTGSHVTSRVPPFSSWRPGSIGGRPFGGYGSPYGMRSFPKASSSLWRPQQNRFGVNSSWREEHSGGILERINHNRHMGLLNELSRIPSSPDAAIRNGRHQPHDGQGGSGGGTSNGAENNNNNNNNNDGNSSVAPNASASEELDLTLSL</sequence>
<feature type="compositionally biased region" description="Basic and acidic residues" evidence="2">
    <location>
        <begin position="11"/>
        <end position="22"/>
    </location>
</feature>
<feature type="region of interest" description="Disordered" evidence="2">
    <location>
        <begin position="1"/>
        <end position="112"/>
    </location>
</feature>
<dbReference type="PANTHER" id="PTHR45730:SF109">
    <property type="entry name" value="ZINC FINGER PROTEIN KNUCKLES"/>
    <property type="match status" value="1"/>
</dbReference>
<dbReference type="Pfam" id="PF13912">
    <property type="entry name" value="zf-C2H2_6"/>
    <property type="match status" value="1"/>
</dbReference>
<dbReference type="InterPro" id="IPR013087">
    <property type="entry name" value="Znf_C2H2_type"/>
</dbReference>
<feature type="compositionally biased region" description="Low complexity" evidence="2">
    <location>
        <begin position="330"/>
        <end position="347"/>
    </location>
</feature>
<dbReference type="PROSITE" id="PS00028">
    <property type="entry name" value="ZINC_FINGER_C2H2_1"/>
    <property type="match status" value="1"/>
</dbReference>
<evidence type="ECO:0000256" key="1">
    <source>
        <dbReference type="PROSITE-ProRule" id="PRU00042"/>
    </source>
</evidence>
<feature type="region of interest" description="Disordered" evidence="2">
    <location>
        <begin position="126"/>
        <end position="165"/>
    </location>
</feature>
<dbReference type="Proteomes" id="UP001341840">
    <property type="component" value="Unassembled WGS sequence"/>
</dbReference>
<evidence type="ECO:0000313" key="4">
    <source>
        <dbReference type="EMBL" id="MED6204782.1"/>
    </source>
</evidence>